<dbReference type="PaxDb" id="6945-B7PM43"/>
<evidence type="ECO:0000256" key="4">
    <source>
        <dbReference type="ARBA" id="ARBA00022737"/>
    </source>
</evidence>
<dbReference type="SUPFAM" id="SSF57667">
    <property type="entry name" value="beta-beta-alpha zinc fingers"/>
    <property type="match status" value="3"/>
</dbReference>
<evidence type="ECO:0000256" key="6">
    <source>
        <dbReference type="ARBA" id="ARBA00022833"/>
    </source>
</evidence>
<dbReference type="InterPro" id="IPR013087">
    <property type="entry name" value="Znf_C2H2_type"/>
</dbReference>
<keyword evidence="3" id="KW-0479">Metal-binding</keyword>
<dbReference type="FunFam" id="3.30.160.60:FF:000624">
    <property type="entry name" value="zinc finger protein 697"/>
    <property type="match status" value="2"/>
</dbReference>
<reference evidence="15" key="2">
    <citation type="submission" date="2020-05" db="UniProtKB">
        <authorList>
            <consortium name="EnsemblMetazoa"/>
        </authorList>
    </citation>
    <scope>IDENTIFICATION</scope>
    <source>
        <strain evidence="15">wikel</strain>
    </source>
</reference>
<feature type="region of interest" description="Disordered" evidence="12">
    <location>
        <begin position="41"/>
        <end position="83"/>
    </location>
</feature>
<dbReference type="InterPro" id="IPR036236">
    <property type="entry name" value="Znf_C2H2_sf"/>
</dbReference>
<feature type="domain" description="C2H2-type" evidence="13">
    <location>
        <begin position="201"/>
        <end position="229"/>
    </location>
</feature>
<evidence type="ECO:0000256" key="11">
    <source>
        <dbReference type="PROSITE-ProRule" id="PRU00042"/>
    </source>
</evidence>
<evidence type="ECO:0000313" key="14">
    <source>
        <dbReference type="EMBL" id="EEC07665.1"/>
    </source>
</evidence>
<evidence type="ECO:0000313" key="16">
    <source>
        <dbReference type="Proteomes" id="UP000001555"/>
    </source>
</evidence>
<keyword evidence="6" id="KW-0862">Zinc</keyword>
<dbReference type="VEuPathDB" id="VectorBase:ISCW005943"/>
<dbReference type="Pfam" id="PF00096">
    <property type="entry name" value="zf-C2H2"/>
    <property type="match status" value="3"/>
</dbReference>
<dbReference type="GO" id="GO:0008270">
    <property type="term" value="F:zinc ion binding"/>
    <property type="evidence" value="ECO:0007669"/>
    <property type="project" value="UniProtKB-KW"/>
</dbReference>
<dbReference type="GO" id="GO:0003677">
    <property type="term" value="F:DNA binding"/>
    <property type="evidence" value="ECO:0007669"/>
    <property type="project" value="UniProtKB-KW"/>
</dbReference>
<keyword evidence="8" id="KW-0238">DNA-binding</keyword>
<dbReference type="Proteomes" id="UP000001555">
    <property type="component" value="Unassembled WGS sequence"/>
</dbReference>
<comment type="subcellular location">
    <subcellularLocation>
        <location evidence="1">Nucleus</location>
    </subcellularLocation>
</comment>
<comment type="similarity">
    <text evidence="2">Belongs to the krueppel C2H2-type zinc-finger protein family.</text>
</comment>
<protein>
    <submittedName>
        <fullName evidence="14 15">Zinc finger protein, putative</fullName>
    </submittedName>
</protein>
<dbReference type="EnsemblMetazoa" id="ISCW005943-RA">
    <property type="protein sequence ID" value="ISCW005943-PA"/>
    <property type="gene ID" value="ISCW005943"/>
</dbReference>
<feature type="compositionally biased region" description="Basic and acidic residues" evidence="12">
    <location>
        <begin position="74"/>
        <end position="83"/>
    </location>
</feature>
<name>B7PM43_IXOSC</name>
<feature type="domain" description="C2H2-type" evidence="13">
    <location>
        <begin position="173"/>
        <end position="200"/>
    </location>
</feature>
<evidence type="ECO:0000256" key="3">
    <source>
        <dbReference type="ARBA" id="ARBA00022723"/>
    </source>
</evidence>
<evidence type="ECO:0000256" key="2">
    <source>
        <dbReference type="ARBA" id="ARBA00006991"/>
    </source>
</evidence>
<dbReference type="AlphaFoldDB" id="B7PM43"/>
<keyword evidence="16" id="KW-1185">Reference proteome</keyword>
<dbReference type="PANTHER" id="PTHR24393:SF15">
    <property type="entry name" value="IP01243P-RELATED"/>
    <property type="match status" value="1"/>
</dbReference>
<dbReference type="InParanoid" id="B7PM43"/>
<dbReference type="Gene3D" id="3.30.160.60">
    <property type="entry name" value="Classic Zinc Finger"/>
    <property type="match status" value="5"/>
</dbReference>
<keyword evidence="7" id="KW-0805">Transcription regulation</keyword>
<keyword evidence="4" id="KW-0677">Repeat</keyword>
<evidence type="ECO:0000256" key="10">
    <source>
        <dbReference type="ARBA" id="ARBA00023242"/>
    </source>
</evidence>
<dbReference type="PROSITE" id="PS00028">
    <property type="entry name" value="ZINC_FINGER_C2H2_1"/>
    <property type="match status" value="4"/>
</dbReference>
<feature type="domain" description="C2H2-type" evidence="13">
    <location>
        <begin position="145"/>
        <end position="172"/>
    </location>
</feature>
<organism>
    <name type="scientific">Ixodes scapularis</name>
    <name type="common">Black-legged tick</name>
    <name type="synonym">Deer tick</name>
    <dbReference type="NCBI Taxonomy" id="6945"/>
    <lineage>
        <taxon>Eukaryota</taxon>
        <taxon>Metazoa</taxon>
        <taxon>Ecdysozoa</taxon>
        <taxon>Arthropoda</taxon>
        <taxon>Chelicerata</taxon>
        <taxon>Arachnida</taxon>
        <taxon>Acari</taxon>
        <taxon>Parasitiformes</taxon>
        <taxon>Ixodida</taxon>
        <taxon>Ixodoidea</taxon>
        <taxon>Ixodidae</taxon>
        <taxon>Ixodinae</taxon>
        <taxon>Ixodes</taxon>
    </lineage>
</organism>
<feature type="compositionally biased region" description="Basic and acidic residues" evidence="12">
    <location>
        <begin position="56"/>
        <end position="65"/>
    </location>
</feature>
<dbReference type="VEuPathDB" id="VectorBase:ISCI005943"/>
<evidence type="ECO:0000256" key="8">
    <source>
        <dbReference type="ARBA" id="ARBA00023125"/>
    </source>
</evidence>
<dbReference type="FunFam" id="3.30.160.60:FF:002343">
    <property type="entry name" value="Zinc finger protein 33A"/>
    <property type="match status" value="2"/>
</dbReference>
<evidence type="ECO:0000259" key="13">
    <source>
        <dbReference type="PROSITE" id="PS50157"/>
    </source>
</evidence>
<proteinExistence type="inferred from homology"/>
<sequence>MLNGNIVPTLTGFPTLEPGGRLGSHLLLDGHREGVHSVKEEYISPTEPLHSPASRPEGEGFDRGDSSSQPDCQELVRDGGRPHPEGREYQCLLCPYSSYLKTNLTRHEKTHTGEKPFKCSTCQQTFSQKAHVRHHQWVHTGERPFSCGICHKTFIQKVHLTAHGRVHTGEKPYRCGTCGKVFSERSSLTAHSRLHTGERPFTCGVCGKGFPQSYSLKIHLIKSHARDGPAMPHEDVGTDSLPPFL</sequence>
<dbReference type="GO" id="GO:0005634">
    <property type="term" value="C:nucleus"/>
    <property type="evidence" value="ECO:0007669"/>
    <property type="project" value="UniProtKB-SubCell"/>
</dbReference>
<reference evidence="14 16" key="1">
    <citation type="submission" date="2008-03" db="EMBL/GenBank/DDBJ databases">
        <title>Annotation of Ixodes scapularis.</title>
        <authorList>
            <consortium name="Ixodes scapularis Genome Project Consortium"/>
            <person name="Caler E."/>
            <person name="Hannick L.I."/>
            <person name="Bidwell S."/>
            <person name="Joardar V."/>
            <person name="Thiagarajan M."/>
            <person name="Amedeo P."/>
            <person name="Galinsky K.J."/>
            <person name="Schobel S."/>
            <person name="Inman J."/>
            <person name="Hostetler J."/>
            <person name="Miller J."/>
            <person name="Hammond M."/>
            <person name="Megy K."/>
            <person name="Lawson D."/>
            <person name="Kodira C."/>
            <person name="Sutton G."/>
            <person name="Meyer J."/>
            <person name="Hill C.A."/>
            <person name="Birren B."/>
            <person name="Nene V."/>
            <person name="Collins F."/>
            <person name="Alarcon-Chaidez F."/>
            <person name="Wikel S."/>
            <person name="Strausberg R."/>
        </authorList>
    </citation>
    <scope>NUCLEOTIDE SEQUENCE [LARGE SCALE GENOMIC DNA]</scope>
    <source>
        <strain evidence="16">Wikel</strain>
        <strain evidence="14">Wikel colony</strain>
    </source>
</reference>
<dbReference type="OrthoDB" id="6407147at2759"/>
<keyword evidence="5 11" id="KW-0863">Zinc-finger</keyword>
<dbReference type="PROSITE" id="PS50157">
    <property type="entry name" value="ZINC_FINGER_C2H2_2"/>
    <property type="match status" value="5"/>
</dbReference>
<evidence type="ECO:0000256" key="9">
    <source>
        <dbReference type="ARBA" id="ARBA00023163"/>
    </source>
</evidence>
<dbReference type="EMBL" id="DS745718">
    <property type="protein sequence ID" value="EEC07665.1"/>
    <property type="molecule type" value="Genomic_DNA"/>
</dbReference>
<dbReference type="GO" id="GO:0006355">
    <property type="term" value="P:regulation of DNA-templated transcription"/>
    <property type="evidence" value="ECO:0007669"/>
    <property type="project" value="UniProtKB-ARBA"/>
</dbReference>
<feature type="domain" description="C2H2-type" evidence="13">
    <location>
        <begin position="89"/>
        <end position="116"/>
    </location>
</feature>
<accession>B7PM43</accession>
<evidence type="ECO:0000256" key="7">
    <source>
        <dbReference type="ARBA" id="ARBA00023015"/>
    </source>
</evidence>
<dbReference type="PANTHER" id="PTHR24393">
    <property type="entry name" value="ZINC FINGER PROTEIN"/>
    <property type="match status" value="1"/>
</dbReference>
<feature type="domain" description="C2H2-type" evidence="13">
    <location>
        <begin position="117"/>
        <end position="144"/>
    </location>
</feature>
<dbReference type="EMBL" id="ABJB010823953">
    <property type="status" value="NOT_ANNOTATED_CDS"/>
    <property type="molecule type" value="Genomic_DNA"/>
</dbReference>
<keyword evidence="10" id="KW-0539">Nucleus</keyword>
<evidence type="ECO:0000256" key="5">
    <source>
        <dbReference type="ARBA" id="ARBA00022771"/>
    </source>
</evidence>
<gene>
    <name evidence="14" type="ORF">IscW_ISCW005943</name>
</gene>
<keyword evidence="9" id="KW-0804">Transcription</keyword>
<dbReference type="SMART" id="SM00355">
    <property type="entry name" value="ZnF_C2H2"/>
    <property type="match status" value="5"/>
</dbReference>
<evidence type="ECO:0000256" key="12">
    <source>
        <dbReference type="SAM" id="MobiDB-lite"/>
    </source>
</evidence>
<evidence type="ECO:0000256" key="1">
    <source>
        <dbReference type="ARBA" id="ARBA00004123"/>
    </source>
</evidence>
<dbReference type="HOGENOM" id="CLU_1134636_0_0_1"/>
<dbReference type="VEuPathDB" id="VectorBase:ISCP_037618"/>
<evidence type="ECO:0000313" key="15">
    <source>
        <dbReference type="EnsemblMetazoa" id="ISCW005943-PA"/>
    </source>
</evidence>